<evidence type="ECO:0000313" key="2">
    <source>
        <dbReference type="Proteomes" id="UP001500320"/>
    </source>
</evidence>
<organism evidence="1 2">
    <name type="scientific">Planomonospora alba</name>
    <dbReference type="NCBI Taxonomy" id="161354"/>
    <lineage>
        <taxon>Bacteria</taxon>
        <taxon>Bacillati</taxon>
        <taxon>Actinomycetota</taxon>
        <taxon>Actinomycetes</taxon>
        <taxon>Streptosporangiales</taxon>
        <taxon>Streptosporangiaceae</taxon>
        <taxon>Planomonospora</taxon>
    </lineage>
</organism>
<comment type="caution">
    <text evidence="1">The sequence shown here is derived from an EMBL/GenBank/DDBJ whole genome shotgun (WGS) entry which is preliminary data.</text>
</comment>
<gene>
    <name evidence="1" type="ORF">GCM10010466_68710</name>
</gene>
<keyword evidence="2" id="KW-1185">Reference proteome</keyword>
<accession>A0ABP6P7E9</accession>
<sequence length="144" mass="14200">MLDLDAKTFADLTGGKFNPDTLGVDGNGGKGHIKVTYVITKWGKGVGKKNKPVPFATGAWSEKDTDPAEPVVLKTAADKAAGKAAAAGDTAVKAAAAAPQPAVAARGEQAGGPAGVALAALIVAGSAGYVGHQVLTGRIAVKRG</sequence>
<evidence type="ECO:0000313" key="1">
    <source>
        <dbReference type="EMBL" id="GAA3170139.1"/>
    </source>
</evidence>
<reference evidence="2" key="1">
    <citation type="journal article" date="2019" name="Int. J. Syst. Evol. Microbiol.">
        <title>The Global Catalogue of Microorganisms (GCM) 10K type strain sequencing project: providing services to taxonomists for standard genome sequencing and annotation.</title>
        <authorList>
            <consortium name="The Broad Institute Genomics Platform"/>
            <consortium name="The Broad Institute Genome Sequencing Center for Infectious Disease"/>
            <person name="Wu L."/>
            <person name="Ma J."/>
        </authorList>
    </citation>
    <scope>NUCLEOTIDE SEQUENCE [LARGE SCALE GENOMIC DNA]</scope>
    <source>
        <strain evidence="2">JCM 9373</strain>
    </source>
</reference>
<protein>
    <submittedName>
        <fullName evidence="1">Uncharacterized protein</fullName>
    </submittedName>
</protein>
<name>A0ABP6P7E9_9ACTN</name>
<proteinExistence type="predicted"/>
<dbReference type="EMBL" id="BAAAUT010000180">
    <property type="protein sequence ID" value="GAA3170139.1"/>
    <property type="molecule type" value="Genomic_DNA"/>
</dbReference>
<dbReference type="Proteomes" id="UP001500320">
    <property type="component" value="Unassembled WGS sequence"/>
</dbReference>